<dbReference type="GeneID" id="36573345"/>
<dbReference type="SUPFAM" id="SSF50494">
    <property type="entry name" value="Trypsin-like serine proteases"/>
    <property type="match status" value="1"/>
</dbReference>
<reference evidence="1 2" key="1">
    <citation type="journal article" date="2018" name="New Phytol.">
        <title>Comparative genomics and transcriptomics depict ericoid mycorrhizal fungi as versatile saprotrophs and plant mutualists.</title>
        <authorList>
            <person name="Martino E."/>
            <person name="Morin E."/>
            <person name="Grelet G.A."/>
            <person name="Kuo A."/>
            <person name="Kohler A."/>
            <person name="Daghino S."/>
            <person name="Barry K.W."/>
            <person name="Cichocki N."/>
            <person name="Clum A."/>
            <person name="Dockter R.B."/>
            <person name="Hainaut M."/>
            <person name="Kuo R.C."/>
            <person name="LaButti K."/>
            <person name="Lindahl B.D."/>
            <person name="Lindquist E.A."/>
            <person name="Lipzen A."/>
            <person name="Khouja H.R."/>
            <person name="Magnuson J."/>
            <person name="Murat C."/>
            <person name="Ohm R.A."/>
            <person name="Singer S.W."/>
            <person name="Spatafora J.W."/>
            <person name="Wang M."/>
            <person name="Veneault-Fourrey C."/>
            <person name="Henrissat B."/>
            <person name="Grigoriev I.V."/>
            <person name="Martin F.M."/>
            <person name="Perotto S."/>
        </authorList>
    </citation>
    <scope>NUCLEOTIDE SEQUENCE [LARGE SCALE GENOMIC DNA]</scope>
    <source>
        <strain evidence="1 2">ATCC 22711</strain>
    </source>
</reference>
<dbReference type="InParanoid" id="A0A2T3BC84"/>
<sequence length="564" mass="62762">MGIIPKKRRFNVNNTSYEKVDADGCCSIEQFVAGKDDFRTAPLYKIPTPWPYEDRPASIAFGSVIDDIEGKIRDILRSHEIRPHRITVRAMKTKGLENTKDTLIILCFDDDPSNWKAATQQLYEVVENAAPTLANQFRVEIRNERRMYRDTSTAIIRNTDVHQALLVVQPLVEEAVRMACPDSWSSISYHMRGPRDQEGDRKPTVMVMIKPGTRHIWDLVEQKIDEALQSAKTPMDIAIYHELYSGYLLDLPPLFGKAEPSPYSNLPANPKNGSSIGPRGSNSTGSLGAFVYFQPEGQEVKKLCVMTCYHVICSGDPSNQATTDRIGIGLKGQNAPQHQRRIPIDYPSSYDTVTTRKALEALNGPLSKEMKGTLETIKRHKHAGGIGEVICASGRYQGANLRRMDWALIELKSPTLFSQNKPPVLIDPFDLRQKYLPLNRKYIATDNDVVSKVGAVTEGAWVVKTGRNLGDARDGVTAGDTNAMNALIHRDNAPSTRETVINNHVSGRQFAERGDFGSMVTNWNKEWVGIVMSGESTNDTAYMTLAQEIIDDVKAKTGGTITLP</sequence>
<dbReference type="Proteomes" id="UP000241818">
    <property type="component" value="Unassembled WGS sequence"/>
</dbReference>
<dbReference type="AlphaFoldDB" id="A0A2T3BC84"/>
<accession>A0A2T3BC84</accession>
<dbReference type="OrthoDB" id="5424209at2759"/>
<evidence type="ECO:0000313" key="1">
    <source>
        <dbReference type="EMBL" id="PSS25864.1"/>
    </source>
</evidence>
<gene>
    <name evidence="1" type="ORF">M430DRAFT_25604</name>
</gene>
<organism evidence="1 2">
    <name type="scientific">Amorphotheca resinae ATCC 22711</name>
    <dbReference type="NCBI Taxonomy" id="857342"/>
    <lineage>
        <taxon>Eukaryota</taxon>
        <taxon>Fungi</taxon>
        <taxon>Dikarya</taxon>
        <taxon>Ascomycota</taxon>
        <taxon>Pezizomycotina</taxon>
        <taxon>Leotiomycetes</taxon>
        <taxon>Helotiales</taxon>
        <taxon>Amorphothecaceae</taxon>
        <taxon>Amorphotheca</taxon>
    </lineage>
</organism>
<proteinExistence type="predicted"/>
<dbReference type="RefSeq" id="XP_024724463.1">
    <property type="nucleotide sequence ID" value="XM_024865264.1"/>
</dbReference>
<dbReference type="InterPro" id="IPR009003">
    <property type="entry name" value="Peptidase_S1_PA"/>
</dbReference>
<evidence type="ECO:0000313" key="2">
    <source>
        <dbReference type="Proteomes" id="UP000241818"/>
    </source>
</evidence>
<dbReference type="STRING" id="857342.A0A2T3BC84"/>
<keyword evidence="2" id="KW-1185">Reference proteome</keyword>
<name>A0A2T3BC84_AMORE</name>
<protein>
    <submittedName>
        <fullName evidence="1">Uncharacterized protein</fullName>
    </submittedName>
</protein>
<dbReference type="EMBL" id="KZ679007">
    <property type="protein sequence ID" value="PSS25864.1"/>
    <property type="molecule type" value="Genomic_DNA"/>
</dbReference>